<reference evidence="3" key="1">
    <citation type="submission" date="2022-07" db="EMBL/GenBank/DDBJ databases">
        <title>Fungi with potential for degradation of polypropylene.</title>
        <authorList>
            <person name="Gostincar C."/>
        </authorList>
    </citation>
    <scope>NUCLEOTIDE SEQUENCE</scope>
    <source>
        <strain evidence="3">EXF-13308</strain>
    </source>
</reference>
<protein>
    <submittedName>
        <fullName evidence="3">Uncharacterized protein</fullName>
    </submittedName>
</protein>
<organism evidence="3 4">
    <name type="scientific">Pleurostoma richardsiae</name>
    <dbReference type="NCBI Taxonomy" id="41990"/>
    <lineage>
        <taxon>Eukaryota</taxon>
        <taxon>Fungi</taxon>
        <taxon>Dikarya</taxon>
        <taxon>Ascomycota</taxon>
        <taxon>Pezizomycotina</taxon>
        <taxon>Sordariomycetes</taxon>
        <taxon>Sordariomycetidae</taxon>
        <taxon>Calosphaeriales</taxon>
        <taxon>Pleurostomataceae</taxon>
        <taxon>Pleurostoma</taxon>
    </lineage>
</organism>
<proteinExistence type="predicted"/>
<feature type="compositionally biased region" description="Polar residues" evidence="1">
    <location>
        <begin position="47"/>
        <end position="59"/>
    </location>
</feature>
<dbReference type="PANTHER" id="PTHR35587:SF4">
    <property type="match status" value="1"/>
</dbReference>
<feature type="compositionally biased region" description="Basic and acidic residues" evidence="1">
    <location>
        <begin position="28"/>
        <end position="42"/>
    </location>
</feature>
<feature type="transmembrane region" description="Helical" evidence="2">
    <location>
        <begin position="181"/>
        <end position="204"/>
    </location>
</feature>
<feature type="region of interest" description="Disordered" evidence="1">
    <location>
        <begin position="1"/>
        <end position="87"/>
    </location>
</feature>
<feature type="compositionally biased region" description="Basic residues" evidence="1">
    <location>
        <begin position="61"/>
        <end position="70"/>
    </location>
</feature>
<keyword evidence="2" id="KW-0472">Membrane</keyword>
<dbReference type="Proteomes" id="UP001174694">
    <property type="component" value="Unassembled WGS sequence"/>
</dbReference>
<evidence type="ECO:0000313" key="4">
    <source>
        <dbReference type="Proteomes" id="UP001174694"/>
    </source>
</evidence>
<dbReference type="PANTHER" id="PTHR35587">
    <property type="entry name" value="EXPRESSED PROTEIN"/>
    <property type="match status" value="1"/>
</dbReference>
<evidence type="ECO:0000256" key="1">
    <source>
        <dbReference type="SAM" id="MobiDB-lite"/>
    </source>
</evidence>
<dbReference type="AlphaFoldDB" id="A0AA38S243"/>
<accession>A0AA38S243</accession>
<name>A0AA38S243_9PEZI</name>
<evidence type="ECO:0000313" key="3">
    <source>
        <dbReference type="EMBL" id="KAJ9157417.1"/>
    </source>
</evidence>
<keyword evidence="2" id="KW-0812">Transmembrane</keyword>
<sequence>MPSSIGSSSAPKPPPTTSISTGSKKLIQSKEDLLAELRRQLDDSASDVGSTTASSSMGTQGRRRRRRNRNKSGGGSSKPAQALVQPALAKPPLLPRIAETKPVRLQLGLNLDAELELKARLQGDVAISLLIETNDPPAPRPSEELKPSWRGVVEKKELFHMRVGKLRFRQRWIDREVSPSLTVVVALGIAAVGFVAGFATARWVEGGWVMVWL</sequence>
<keyword evidence="2" id="KW-1133">Transmembrane helix</keyword>
<evidence type="ECO:0000256" key="2">
    <source>
        <dbReference type="SAM" id="Phobius"/>
    </source>
</evidence>
<gene>
    <name evidence="3" type="ORF">NKR23_g776</name>
</gene>
<dbReference type="EMBL" id="JANBVO010000001">
    <property type="protein sequence ID" value="KAJ9157417.1"/>
    <property type="molecule type" value="Genomic_DNA"/>
</dbReference>
<keyword evidence="4" id="KW-1185">Reference proteome</keyword>
<comment type="caution">
    <text evidence="3">The sequence shown here is derived from an EMBL/GenBank/DDBJ whole genome shotgun (WGS) entry which is preliminary data.</text>
</comment>